<keyword evidence="3" id="KW-0285">Flavoprotein</keyword>
<dbReference type="FunFam" id="3.50.50.60:FF:000020">
    <property type="entry name" value="D-amino acid dehydrogenase"/>
    <property type="match status" value="1"/>
</dbReference>
<evidence type="ECO:0000313" key="11">
    <source>
        <dbReference type="Proteomes" id="UP000829504"/>
    </source>
</evidence>
<comment type="catalytic activity">
    <reaction evidence="6">
        <text>a D-alpha-amino acid + A + H2O = a 2-oxocarboxylate + AH2 + NH4(+)</text>
        <dbReference type="Rhea" id="RHEA:18125"/>
        <dbReference type="ChEBI" id="CHEBI:13193"/>
        <dbReference type="ChEBI" id="CHEBI:15377"/>
        <dbReference type="ChEBI" id="CHEBI:17499"/>
        <dbReference type="ChEBI" id="CHEBI:28938"/>
        <dbReference type="ChEBI" id="CHEBI:35179"/>
        <dbReference type="ChEBI" id="CHEBI:59871"/>
    </reaction>
</comment>
<dbReference type="GO" id="GO:0005886">
    <property type="term" value="C:plasma membrane"/>
    <property type="evidence" value="ECO:0007669"/>
    <property type="project" value="TreeGrafter"/>
</dbReference>
<dbReference type="EC" id="1.4.99.1" evidence="8"/>
<dbReference type="RefSeq" id="WP_039410522.1">
    <property type="nucleotide sequence ID" value="NZ_CP094242.1"/>
</dbReference>
<dbReference type="EMBL" id="CP094242">
    <property type="protein sequence ID" value="UNV86634.1"/>
    <property type="molecule type" value="Genomic_DNA"/>
</dbReference>
<evidence type="ECO:0000259" key="7">
    <source>
        <dbReference type="Pfam" id="PF01266"/>
    </source>
</evidence>
<dbReference type="EMBL" id="JUFZ01000142">
    <property type="protein sequence ID" value="KIC05893.1"/>
    <property type="molecule type" value="Genomic_DNA"/>
</dbReference>
<reference evidence="8 10" key="1">
    <citation type="submission" date="2014-12" db="EMBL/GenBank/DDBJ databases">
        <title>Genome sequence of Morococcus cerebrosus.</title>
        <authorList>
            <person name="Shin S.-K."/>
            <person name="Yi H."/>
        </authorList>
    </citation>
    <scope>NUCLEOTIDE SEQUENCE [LARGE SCALE GENOMIC DNA]</scope>
    <source>
        <strain evidence="8 10">CIP 81.93</strain>
    </source>
</reference>
<dbReference type="InterPro" id="IPR006076">
    <property type="entry name" value="FAD-dep_OxRdtase"/>
</dbReference>
<keyword evidence="11" id="KW-1185">Reference proteome</keyword>
<evidence type="ECO:0000313" key="10">
    <source>
        <dbReference type="Proteomes" id="UP000031390"/>
    </source>
</evidence>
<dbReference type="GO" id="GO:0055130">
    <property type="term" value="P:D-alanine catabolic process"/>
    <property type="evidence" value="ECO:0007669"/>
    <property type="project" value="TreeGrafter"/>
</dbReference>
<evidence type="ECO:0000256" key="1">
    <source>
        <dbReference type="ARBA" id="ARBA00001974"/>
    </source>
</evidence>
<comment type="cofactor">
    <cofactor evidence="1">
        <name>FAD</name>
        <dbReference type="ChEBI" id="CHEBI:57692"/>
    </cofactor>
</comment>
<evidence type="ECO:0000256" key="6">
    <source>
        <dbReference type="ARBA" id="ARBA00047884"/>
    </source>
</evidence>
<dbReference type="Gene3D" id="3.50.50.60">
    <property type="entry name" value="FAD/NAD(P)-binding domain"/>
    <property type="match status" value="2"/>
</dbReference>
<dbReference type="Pfam" id="PF01266">
    <property type="entry name" value="DAO"/>
    <property type="match status" value="1"/>
</dbReference>
<feature type="domain" description="FAD dependent oxidoreductase" evidence="7">
    <location>
        <begin position="3"/>
        <end position="397"/>
    </location>
</feature>
<dbReference type="GO" id="GO:0005737">
    <property type="term" value="C:cytoplasm"/>
    <property type="evidence" value="ECO:0007669"/>
    <property type="project" value="TreeGrafter"/>
</dbReference>
<evidence type="ECO:0000256" key="5">
    <source>
        <dbReference type="ARBA" id="ARBA00023002"/>
    </source>
</evidence>
<evidence type="ECO:0000256" key="3">
    <source>
        <dbReference type="ARBA" id="ARBA00022630"/>
    </source>
</evidence>
<gene>
    <name evidence="8" type="ORF">MCC93_26540</name>
    <name evidence="9" type="ORF">MON37_08080</name>
</gene>
<dbReference type="Gene3D" id="3.30.9.10">
    <property type="entry name" value="D-Amino Acid Oxidase, subunit A, domain 2"/>
    <property type="match status" value="1"/>
</dbReference>
<dbReference type="PANTHER" id="PTHR13847">
    <property type="entry name" value="SARCOSINE DEHYDROGENASE-RELATED"/>
    <property type="match status" value="1"/>
</dbReference>
<dbReference type="NCBIfam" id="NF001933">
    <property type="entry name" value="PRK00711.1"/>
    <property type="match status" value="1"/>
</dbReference>
<accession>A0A0C1EAP9</accession>
<dbReference type="PATRIC" id="fig|1056807.3.peg.2543"/>
<dbReference type="Proteomes" id="UP000829504">
    <property type="component" value="Chromosome"/>
</dbReference>
<organism evidence="8 10">
    <name type="scientific">Morococcus cerebrosus</name>
    <dbReference type="NCBI Taxonomy" id="1056807"/>
    <lineage>
        <taxon>Bacteria</taxon>
        <taxon>Pseudomonadati</taxon>
        <taxon>Pseudomonadota</taxon>
        <taxon>Betaproteobacteria</taxon>
        <taxon>Neisseriales</taxon>
        <taxon>Neisseriaceae</taxon>
        <taxon>Morococcus</taxon>
    </lineage>
</organism>
<dbReference type="SUPFAM" id="SSF51905">
    <property type="entry name" value="FAD/NAD(P)-binding domain"/>
    <property type="match status" value="1"/>
</dbReference>
<dbReference type="Proteomes" id="UP000031390">
    <property type="component" value="Unassembled WGS sequence"/>
</dbReference>
<dbReference type="AlphaFoldDB" id="A0A0C1EAP9"/>
<reference evidence="9 11" key="2">
    <citation type="submission" date="2022-03" db="EMBL/GenBank/DDBJ databases">
        <title>Genome sequencing of Morococcus cerebrosus.</title>
        <authorList>
            <person name="Baek M.-G."/>
            <person name="Yi H."/>
        </authorList>
    </citation>
    <scope>NUCLEOTIDE SEQUENCE [LARGE SCALE GENOMIC DNA]</scope>
    <source>
        <strain evidence="9 11">CIP 81.93</strain>
    </source>
</reference>
<evidence type="ECO:0000313" key="9">
    <source>
        <dbReference type="EMBL" id="UNV86634.1"/>
    </source>
</evidence>
<comment type="similarity">
    <text evidence="2">Belongs to the DadA oxidoreductase family.</text>
</comment>
<dbReference type="InterPro" id="IPR036188">
    <property type="entry name" value="FAD/NAD-bd_sf"/>
</dbReference>
<evidence type="ECO:0000256" key="2">
    <source>
        <dbReference type="ARBA" id="ARBA00009410"/>
    </source>
</evidence>
<dbReference type="SUPFAM" id="SSF54373">
    <property type="entry name" value="FAD-linked reductases, C-terminal domain"/>
    <property type="match status" value="1"/>
</dbReference>
<dbReference type="GO" id="GO:0008718">
    <property type="term" value="F:D-amino-acid dehydrogenase activity"/>
    <property type="evidence" value="ECO:0007669"/>
    <property type="project" value="TreeGrafter"/>
</dbReference>
<keyword evidence="5 8" id="KW-0560">Oxidoreductase</keyword>
<dbReference type="PANTHER" id="PTHR13847:SF280">
    <property type="entry name" value="D-AMINO ACID DEHYDROGENASE"/>
    <property type="match status" value="1"/>
</dbReference>
<evidence type="ECO:0000256" key="4">
    <source>
        <dbReference type="ARBA" id="ARBA00022827"/>
    </source>
</evidence>
<protein>
    <submittedName>
        <fullName evidence="8 9">D-amino acid dehydrogenase</fullName>
        <ecNumber evidence="8">1.4.99.1</ecNumber>
    </submittedName>
</protein>
<keyword evidence="4" id="KW-0274">FAD</keyword>
<proteinExistence type="inferred from homology"/>
<name>A0A0C1EAP9_9NEIS</name>
<sequence length="419" mass="46908">MKLIVLGAGIAGVSTAWYLASEGHDVTVIDRADDVAMETSFANAGQLSYGYTTPWAAPGIPLKALKWMFKQHSPLIFQPDGSLFQICWLKQMLDNCTAERYQINKERMVRISEYSREMFRLFKEQENIDFEGRNKGTLQIFRTQKEVAAAEKDIAVLERYGVPLRRLKPEECLEFEPALHHALPKIAGGLHLPADATGDCRLFTRKLRDLCIQKGVRFEFGHHIRRIIHDRHRITAVETDQGQFEADAFVCALGCFSRTVLEDLGWDLPIYPVKGYSLTLPVVHDEKAPVSTVLDETYKVAITRFDKRIRVGGMAELSGYGLHLSEKRRATLALVVNDLFPGGGDLQQAEFWSGLRPMTPDSTPLIGKTPLENLFLNTGHGTLGWTMSLGSAKLAADIVCGKETEIHSDDLGLSRYTKV</sequence>
<evidence type="ECO:0000313" key="8">
    <source>
        <dbReference type="EMBL" id="KIC05893.1"/>
    </source>
</evidence>